<dbReference type="Proteomes" id="UP000007719">
    <property type="component" value="Chromosome"/>
</dbReference>
<gene>
    <name evidence="1" type="ordered locus">Dtur_1334</name>
</gene>
<dbReference type="eggNOG" id="COG0616">
    <property type="taxonomic scope" value="Bacteria"/>
</dbReference>
<dbReference type="NCBIfam" id="NF047768">
    <property type="entry name" value="Clp_like_SDH"/>
    <property type="match status" value="1"/>
</dbReference>
<dbReference type="SUPFAM" id="SSF52096">
    <property type="entry name" value="ClpP/crotonase"/>
    <property type="match status" value="1"/>
</dbReference>
<dbReference type="RefSeq" id="WP_012583689.1">
    <property type="nucleotide sequence ID" value="NC_011661.1"/>
</dbReference>
<dbReference type="PANTHER" id="PTHR35984:SF1">
    <property type="entry name" value="PERIPLASMIC SERINE PROTEASE"/>
    <property type="match status" value="1"/>
</dbReference>
<dbReference type="KEGG" id="dtu:Dtur_1334"/>
<dbReference type="Pfam" id="PF01972">
    <property type="entry name" value="SDH_protease"/>
    <property type="match status" value="1"/>
</dbReference>
<dbReference type="InterPro" id="IPR002825">
    <property type="entry name" value="Pept_S49_ser-pept_pro"/>
</dbReference>
<dbReference type="HOGENOM" id="CLU_067083_0_0_0"/>
<dbReference type="GO" id="GO:0016020">
    <property type="term" value="C:membrane"/>
    <property type="evidence" value="ECO:0007669"/>
    <property type="project" value="InterPro"/>
</dbReference>
<evidence type="ECO:0008006" key="3">
    <source>
        <dbReference type="Google" id="ProtNLM"/>
    </source>
</evidence>
<dbReference type="PATRIC" id="fig|515635.4.peg.1379"/>
<proteinExistence type="predicted"/>
<dbReference type="InterPro" id="IPR029045">
    <property type="entry name" value="ClpP/crotonase-like_dom_sf"/>
</dbReference>
<dbReference type="OrthoDB" id="9806253at2"/>
<accession>B8E0G3</accession>
<dbReference type="STRING" id="515635.Dtur_1334"/>
<dbReference type="InParanoid" id="B8E0G3"/>
<dbReference type="EMBL" id="CP001251">
    <property type="protein sequence ID" value="ACK42608.1"/>
    <property type="molecule type" value="Genomic_DNA"/>
</dbReference>
<protein>
    <recommendedName>
        <fullName evidence="3">Periplasmic serine protease</fullName>
    </recommendedName>
</protein>
<keyword evidence="2" id="KW-1185">Reference proteome</keyword>
<evidence type="ECO:0000313" key="2">
    <source>
        <dbReference type="Proteomes" id="UP000007719"/>
    </source>
</evidence>
<organism evidence="1 2">
    <name type="scientific">Dictyoglomus turgidum (strain DSM 6724 / Z-1310)</name>
    <dbReference type="NCBI Taxonomy" id="515635"/>
    <lineage>
        <taxon>Bacteria</taxon>
        <taxon>Pseudomonadati</taxon>
        <taxon>Dictyoglomota</taxon>
        <taxon>Dictyoglomia</taxon>
        <taxon>Dictyoglomales</taxon>
        <taxon>Dictyoglomaceae</taxon>
        <taxon>Dictyoglomus</taxon>
    </lineage>
</organism>
<evidence type="ECO:0000313" key="1">
    <source>
        <dbReference type="EMBL" id="ACK42608.1"/>
    </source>
</evidence>
<dbReference type="EnsemblBacteria" id="ACK42608">
    <property type="protein sequence ID" value="ACK42608"/>
    <property type="gene ID" value="Dtur_1334"/>
</dbReference>
<name>B8E0G3_DICTD</name>
<dbReference type="AlphaFoldDB" id="B8E0G3"/>
<dbReference type="PANTHER" id="PTHR35984">
    <property type="entry name" value="PERIPLASMIC SERINE PROTEASE"/>
    <property type="match status" value="1"/>
</dbReference>
<dbReference type="Gene3D" id="3.90.226.10">
    <property type="entry name" value="2-enoyl-CoA Hydratase, Chain A, domain 1"/>
    <property type="match status" value="1"/>
</dbReference>
<sequence length="280" mass="31389">MNFWDIFWIIFILSSISPIVRQRVIEAERFRLIQTLERKRGSRVITLIHRQETMNLFGIPIARYINIEDSEEILRAIRLTPEDMPIDLILHTPGGLVLAAEQIAHALKNHKGKVTVFVPHYAMSGGTFIALAADEIIMDENAVLGPVDPQLGEYPAASILNAINRKGADKVEDKTLILGDVAEKAIRQVKESVFELLKDKMPEEKAKEIAEILSTGTWTHDYPITVEEAQKLGLPVKVGLPKEIYALMNLYPQSPGSRPSVQYIPVPYQPYKGGANNKKS</sequence>
<reference evidence="2" key="1">
    <citation type="journal article" date="2016" name="Front. Microbiol.">
        <title>The complete genome sequence of hyperthermophile Dictyoglomus turgidum DSM 6724 reveals a specialized carbohydrate fermentor.</title>
        <authorList>
            <person name="Brumm P.J."/>
            <person name="Gowda K."/>
            <person name="Robb F.T."/>
            <person name="Mead D.A."/>
        </authorList>
    </citation>
    <scope>NUCLEOTIDE SEQUENCE [LARGE SCALE GENOMIC DNA]</scope>
    <source>
        <strain evidence="2">DSM 6724 / Z-1310</strain>
    </source>
</reference>